<sequence length="232" mass="26270">MHKHKYLNLKCNGTYIVLKTLTRYYTVKLLKVEVLVEIFLFTSNFLRDSANLCSNGRSAPLAFSIAPLTLSAFNMYLTISSDNLSMSQDFSLQKSKANLSSSVVSFENSFNIFVPDPKTVLRTNDTPVIRKQAKTIFANIVRNLCLLVFRSKCKVIHEQILTGPQLCNQIFNKISWEQVTLILLGHDKDSNFHTLRDGIMFVLMIKFVLVLSQKSKVENIVGSVITGWLLPS</sequence>
<proteinExistence type="predicted"/>
<comment type="caution">
    <text evidence="1">The sequence shown here is derived from an EMBL/GenBank/DDBJ whole genome shotgun (WGS) entry which is preliminary data.</text>
</comment>
<dbReference type="AlphaFoldDB" id="A0A6G0TNB9"/>
<reference evidence="1 2" key="1">
    <citation type="submission" date="2019-08" db="EMBL/GenBank/DDBJ databases">
        <title>The genome of the soybean aphid Biotype 1, its phylome, world population structure and adaptation to the North American continent.</title>
        <authorList>
            <person name="Giordano R."/>
            <person name="Donthu R.K."/>
            <person name="Hernandez A.G."/>
            <person name="Wright C.L."/>
            <person name="Zimin A.V."/>
        </authorList>
    </citation>
    <scope>NUCLEOTIDE SEQUENCE [LARGE SCALE GENOMIC DNA]</scope>
    <source>
        <tissue evidence="1">Whole aphids</tissue>
    </source>
</reference>
<accession>A0A6G0TNB9</accession>
<organism evidence="1 2">
    <name type="scientific">Aphis glycines</name>
    <name type="common">Soybean aphid</name>
    <dbReference type="NCBI Taxonomy" id="307491"/>
    <lineage>
        <taxon>Eukaryota</taxon>
        <taxon>Metazoa</taxon>
        <taxon>Ecdysozoa</taxon>
        <taxon>Arthropoda</taxon>
        <taxon>Hexapoda</taxon>
        <taxon>Insecta</taxon>
        <taxon>Pterygota</taxon>
        <taxon>Neoptera</taxon>
        <taxon>Paraneoptera</taxon>
        <taxon>Hemiptera</taxon>
        <taxon>Sternorrhyncha</taxon>
        <taxon>Aphidomorpha</taxon>
        <taxon>Aphidoidea</taxon>
        <taxon>Aphididae</taxon>
        <taxon>Aphidini</taxon>
        <taxon>Aphis</taxon>
        <taxon>Aphis</taxon>
    </lineage>
</organism>
<dbReference type="EMBL" id="VYZN01000025">
    <property type="protein sequence ID" value="KAE9535938.1"/>
    <property type="molecule type" value="Genomic_DNA"/>
</dbReference>
<protein>
    <submittedName>
        <fullName evidence="1">Uncharacterized protein</fullName>
    </submittedName>
</protein>
<evidence type="ECO:0000313" key="2">
    <source>
        <dbReference type="Proteomes" id="UP000475862"/>
    </source>
</evidence>
<dbReference type="Proteomes" id="UP000475862">
    <property type="component" value="Unassembled WGS sequence"/>
</dbReference>
<name>A0A6G0TNB9_APHGL</name>
<gene>
    <name evidence="1" type="ORF">AGLY_007839</name>
</gene>
<keyword evidence="2" id="KW-1185">Reference proteome</keyword>
<evidence type="ECO:0000313" key="1">
    <source>
        <dbReference type="EMBL" id="KAE9535938.1"/>
    </source>
</evidence>